<dbReference type="NCBIfam" id="TIGR00360">
    <property type="entry name" value="ComEC_N-term"/>
    <property type="match status" value="1"/>
</dbReference>
<keyword evidence="4 10" id="KW-1133">Transmembrane helix</keyword>
<feature type="transmembrane region" description="Helical" evidence="10">
    <location>
        <begin position="391"/>
        <end position="409"/>
    </location>
</feature>
<dbReference type="Pfam" id="PF00753">
    <property type="entry name" value="Lactamase_B"/>
    <property type="match status" value="1"/>
</dbReference>
<dbReference type="AlphaFoldDB" id="A0A4S4BK00"/>
<proteinExistence type="predicted"/>
<keyword evidence="3 10" id="KW-0812">Transmembrane</keyword>
<evidence type="ECO:0000256" key="3">
    <source>
        <dbReference type="ARBA" id="ARBA00022692"/>
    </source>
</evidence>
<comment type="subcellular location">
    <subcellularLocation>
        <location evidence="1">Cell membrane</location>
        <topology evidence="1">Multi-pass membrane protein</topology>
    </subcellularLocation>
</comment>
<reference evidence="12 13" key="1">
    <citation type="submission" date="2019-04" db="EMBL/GenBank/DDBJ databases">
        <title>Cohnella sp. nov. isolated from preserved vegetables.</title>
        <authorList>
            <person name="Lin S.-Y."/>
            <person name="Hung M.-H."/>
            <person name="Young C.-C."/>
        </authorList>
    </citation>
    <scope>NUCLEOTIDE SEQUENCE [LARGE SCALE GENOMIC DNA]</scope>
    <source>
        <strain evidence="12 13">CC-MHH1044</strain>
    </source>
</reference>
<evidence type="ECO:0000256" key="4">
    <source>
        <dbReference type="ARBA" id="ARBA00022989"/>
    </source>
</evidence>
<evidence type="ECO:0000256" key="1">
    <source>
        <dbReference type="ARBA" id="ARBA00004651"/>
    </source>
</evidence>
<evidence type="ECO:0000256" key="9">
    <source>
        <dbReference type="SAM" id="MobiDB-lite"/>
    </source>
</evidence>
<evidence type="ECO:0000256" key="5">
    <source>
        <dbReference type="ARBA" id="ARBA00023136"/>
    </source>
</evidence>
<organism evidence="12 13">
    <name type="scientific">Cohnella fermenti</name>
    <dbReference type="NCBI Taxonomy" id="2565925"/>
    <lineage>
        <taxon>Bacteria</taxon>
        <taxon>Bacillati</taxon>
        <taxon>Bacillota</taxon>
        <taxon>Bacilli</taxon>
        <taxon>Bacillales</taxon>
        <taxon>Paenibacillaceae</taxon>
        <taxon>Cohnella</taxon>
    </lineage>
</organism>
<feature type="transmembrane region" description="Helical" evidence="10">
    <location>
        <begin position="447"/>
        <end position="466"/>
    </location>
</feature>
<feature type="domain" description="Metallo-beta-lactamase" evidence="11">
    <location>
        <begin position="656"/>
        <end position="875"/>
    </location>
</feature>
<dbReference type="GO" id="GO:0005886">
    <property type="term" value="C:plasma membrane"/>
    <property type="evidence" value="ECO:0007669"/>
    <property type="project" value="UniProtKB-SubCell"/>
</dbReference>
<keyword evidence="5 10" id="KW-0472">Membrane</keyword>
<dbReference type="Pfam" id="PF03772">
    <property type="entry name" value="Competence"/>
    <property type="match status" value="1"/>
</dbReference>
<dbReference type="EMBL" id="SSOB01000035">
    <property type="protein sequence ID" value="THF75022.1"/>
    <property type="molecule type" value="Genomic_DNA"/>
</dbReference>
<dbReference type="Pfam" id="PF13567">
    <property type="entry name" value="DUF4131"/>
    <property type="match status" value="1"/>
</dbReference>
<feature type="transmembrane region" description="Helical" evidence="10">
    <location>
        <begin position="318"/>
        <end position="340"/>
    </location>
</feature>
<feature type="transmembrane region" description="Helical" evidence="10">
    <location>
        <begin position="542"/>
        <end position="563"/>
    </location>
</feature>
<evidence type="ECO:0000259" key="11">
    <source>
        <dbReference type="SMART" id="SM00849"/>
    </source>
</evidence>
<name>A0A4S4BK00_9BACL</name>
<dbReference type="SMART" id="SM00849">
    <property type="entry name" value="Lactamase_B"/>
    <property type="match status" value="1"/>
</dbReference>
<keyword evidence="13" id="KW-1185">Reference proteome</keyword>
<keyword evidence="2" id="KW-1003">Cell membrane</keyword>
<comment type="function">
    <text evidence="7">Counteracts the endogenous Pycsar antiviral defense system. Phosphodiesterase that enables metal-dependent hydrolysis of host cyclic nucleotide Pycsar defense signals such as cCMP and cUMP.</text>
</comment>
<dbReference type="InterPro" id="IPR036866">
    <property type="entry name" value="RibonucZ/Hydroxyglut_hydro"/>
</dbReference>
<feature type="transmembrane region" description="Helical" evidence="10">
    <location>
        <begin position="352"/>
        <end position="379"/>
    </location>
</feature>
<dbReference type="Proteomes" id="UP000310636">
    <property type="component" value="Unassembled WGS sequence"/>
</dbReference>
<feature type="transmembrane region" description="Helical" evidence="10">
    <location>
        <begin position="83"/>
        <end position="99"/>
    </location>
</feature>
<evidence type="ECO:0000256" key="10">
    <source>
        <dbReference type="SAM" id="Phobius"/>
    </source>
</evidence>
<dbReference type="InterPro" id="IPR004477">
    <property type="entry name" value="ComEC_N"/>
</dbReference>
<comment type="catalytic activity">
    <reaction evidence="6">
        <text>3',5'-cyclic CMP + H2O = CMP + H(+)</text>
        <dbReference type="Rhea" id="RHEA:72675"/>
        <dbReference type="ChEBI" id="CHEBI:15377"/>
        <dbReference type="ChEBI" id="CHEBI:15378"/>
        <dbReference type="ChEBI" id="CHEBI:58003"/>
        <dbReference type="ChEBI" id="CHEBI:60377"/>
    </reaction>
    <physiologicalReaction direction="left-to-right" evidence="6">
        <dbReference type="Rhea" id="RHEA:72676"/>
    </physiologicalReaction>
</comment>
<protein>
    <submittedName>
        <fullName evidence="12">DUF4131 domain-containing protein</fullName>
    </submittedName>
</protein>
<feature type="transmembrane region" description="Helical" evidence="10">
    <location>
        <begin position="416"/>
        <end position="441"/>
    </location>
</feature>
<dbReference type="OrthoDB" id="9761531at2"/>
<feature type="compositionally biased region" description="Basic residues" evidence="9">
    <location>
        <begin position="1"/>
        <end position="11"/>
    </location>
</feature>
<evidence type="ECO:0000256" key="7">
    <source>
        <dbReference type="ARBA" id="ARBA00034301"/>
    </source>
</evidence>
<sequence length="930" mass="101270">MNVKNHIKFVKSPKTPEHRATDTGEGANSVSGIAAGNRRGELPGQFFLTRGRMTMSRRPLVAFAACWAFGTSILSIWQGKAAAAVLLGAVLLLAAYAIASPGSRRVAALCAAALLAAAGERAFTDAQAASELDRLPGAADEAQAIVRGILAEPAAVDGDVATFEFEAAAISLPPEEEGETPIREKLLIRIYLQKEEEQRVAASWKRGDEAVVRGELRLPAEAGNFGGFDYRRYLDSLGIHWTLTVEGTDGASVLPSAPPWRLLPLRWADAWREKLGSLMDRLYDGTDRGYMKGLVLGIVDDLDPEQYADFSRLGLTHVLAISGLHVGVVVFILLQAGALLRLSRERSLELAIAALPFYMLLTGASPSAVRACLMAMLALYMARRNQLKDGLHLLAAAALVMMALQPRVVENVSFQLSFAVTAGLLLFVPTMDTMLSALVPWKAPRGALAVTFTATAVSFPVSVYYFHQFHLLSIPANLILVPFISFAIMPLGMASAALAGLWFPLGRMTADVASWGNRLTELAIEWTEGAGALQTYWPQAGLPWVLAAYGLMFATFIAVHRLYTYKQEAAELRRRAAAELDALRMPERLAGPEGEETVPLVNAAVHPMASPAARDARASRIPLPLLSVLWAAWLLWGVQPSFLDRNAKVMFLDVGQGDSILVRSGTGEFGLIDTGGTVSFGKKEAWRLRRDPYEVGKKTVVPLLKQRGVRSLDWLLLSHLDQDHIGGALAVLDAVRVRRLLFNGTIKRDKTTEELFRRAESLGIPMYSLHAGMSWTWDASTSLRVLYPASGDEGSGIPILEEQNDRSVVVLLTAYGRTFLLPGDLEAKGENNLLTQSGTEEVDVLKAGHHGSKSSSTEPWLRAWAPGEVVISAGRNNLYGHPHAVVLDRLFALGIPYYRTDKAGEIQYRILPNGEMFRRTMKNPVVETAD</sequence>
<feature type="region of interest" description="Disordered" evidence="9">
    <location>
        <begin position="1"/>
        <end position="36"/>
    </location>
</feature>
<dbReference type="InterPro" id="IPR035681">
    <property type="entry name" value="ComA-like_MBL"/>
</dbReference>
<gene>
    <name evidence="12" type="ORF">E6C55_23230</name>
</gene>
<dbReference type="InterPro" id="IPR001279">
    <property type="entry name" value="Metallo-B-lactamas"/>
</dbReference>
<dbReference type="InterPro" id="IPR025405">
    <property type="entry name" value="DUF4131"/>
</dbReference>
<evidence type="ECO:0000256" key="2">
    <source>
        <dbReference type="ARBA" id="ARBA00022475"/>
    </source>
</evidence>
<feature type="transmembrane region" description="Helical" evidence="10">
    <location>
        <begin position="60"/>
        <end position="77"/>
    </location>
</feature>
<dbReference type="InterPro" id="IPR052159">
    <property type="entry name" value="Competence_DNA_uptake"/>
</dbReference>
<dbReference type="Gene3D" id="3.60.15.10">
    <property type="entry name" value="Ribonuclease Z/Hydroxyacylglutathione hydrolase-like"/>
    <property type="match status" value="1"/>
</dbReference>
<comment type="caution">
    <text evidence="12">The sequence shown here is derived from an EMBL/GenBank/DDBJ whole genome shotgun (WGS) entry which is preliminary data.</text>
</comment>
<dbReference type="CDD" id="cd07731">
    <property type="entry name" value="ComA-like_MBL-fold"/>
    <property type="match status" value="1"/>
</dbReference>
<feature type="transmembrane region" description="Helical" evidence="10">
    <location>
        <begin position="478"/>
        <end position="503"/>
    </location>
</feature>
<dbReference type="SUPFAM" id="SSF56281">
    <property type="entry name" value="Metallo-hydrolase/oxidoreductase"/>
    <property type="match status" value="1"/>
</dbReference>
<accession>A0A4S4BK00</accession>
<dbReference type="PANTHER" id="PTHR30619">
    <property type="entry name" value="DNA INTERNALIZATION/COMPETENCE PROTEIN COMEC/REC2"/>
    <property type="match status" value="1"/>
</dbReference>
<evidence type="ECO:0000313" key="13">
    <source>
        <dbReference type="Proteomes" id="UP000310636"/>
    </source>
</evidence>
<evidence type="ECO:0000256" key="8">
    <source>
        <dbReference type="ARBA" id="ARBA00048505"/>
    </source>
</evidence>
<dbReference type="PANTHER" id="PTHR30619:SF1">
    <property type="entry name" value="RECOMBINATION PROTEIN 2"/>
    <property type="match status" value="1"/>
</dbReference>
<comment type="catalytic activity">
    <reaction evidence="8">
        <text>3',5'-cyclic UMP + H2O = UMP + H(+)</text>
        <dbReference type="Rhea" id="RHEA:70575"/>
        <dbReference type="ChEBI" id="CHEBI:15377"/>
        <dbReference type="ChEBI" id="CHEBI:15378"/>
        <dbReference type="ChEBI" id="CHEBI:57865"/>
        <dbReference type="ChEBI" id="CHEBI:184387"/>
    </reaction>
    <physiologicalReaction direction="left-to-right" evidence="8">
        <dbReference type="Rhea" id="RHEA:70576"/>
    </physiologicalReaction>
</comment>
<evidence type="ECO:0000313" key="12">
    <source>
        <dbReference type="EMBL" id="THF75022.1"/>
    </source>
</evidence>
<evidence type="ECO:0000256" key="6">
    <source>
        <dbReference type="ARBA" id="ARBA00034221"/>
    </source>
</evidence>